<evidence type="ECO:0000313" key="1">
    <source>
        <dbReference type="EMBL" id="KZP20445.1"/>
    </source>
</evidence>
<dbReference type="AlphaFoldDB" id="A0A166J346"/>
<keyword evidence="2" id="KW-1185">Reference proteome</keyword>
<proteinExistence type="predicted"/>
<sequence>MQAASPSYSLGQGRAGEMHLNRSLIVQHNMNRKTTFNRTHQLPSLRRLIQAQSLFPIVSADATLALRLPNVFRGVPASNAYCPDSLYRSPPIIRLRFPSGRQAAHIVASQNMPPGLVDRWDRRGAPSTPFHGQWVPTKPVHE</sequence>
<name>A0A166J346_9AGAM</name>
<gene>
    <name evidence="1" type="ORF">FIBSPDRAFT_539449</name>
</gene>
<evidence type="ECO:0000313" key="2">
    <source>
        <dbReference type="Proteomes" id="UP000076532"/>
    </source>
</evidence>
<protein>
    <submittedName>
        <fullName evidence="1">Uncharacterized protein</fullName>
    </submittedName>
</protein>
<organism evidence="1 2">
    <name type="scientific">Athelia psychrophila</name>
    <dbReference type="NCBI Taxonomy" id="1759441"/>
    <lineage>
        <taxon>Eukaryota</taxon>
        <taxon>Fungi</taxon>
        <taxon>Dikarya</taxon>
        <taxon>Basidiomycota</taxon>
        <taxon>Agaricomycotina</taxon>
        <taxon>Agaricomycetes</taxon>
        <taxon>Agaricomycetidae</taxon>
        <taxon>Atheliales</taxon>
        <taxon>Atheliaceae</taxon>
        <taxon>Athelia</taxon>
    </lineage>
</organism>
<dbReference type="EMBL" id="KV417555">
    <property type="protein sequence ID" value="KZP20445.1"/>
    <property type="molecule type" value="Genomic_DNA"/>
</dbReference>
<reference evidence="1 2" key="1">
    <citation type="journal article" date="2016" name="Mol. Biol. Evol.">
        <title>Comparative Genomics of Early-Diverging Mushroom-Forming Fungi Provides Insights into the Origins of Lignocellulose Decay Capabilities.</title>
        <authorList>
            <person name="Nagy L.G."/>
            <person name="Riley R."/>
            <person name="Tritt A."/>
            <person name="Adam C."/>
            <person name="Daum C."/>
            <person name="Floudas D."/>
            <person name="Sun H."/>
            <person name="Yadav J.S."/>
            <person name="Pangilinan J."/>
            <person name="Larsson K.H."/>
            <person name="Matsuura K."/>
            <person name="Barry K."/>
            <person name="Labutti K."/>
            <person name="Kuo R."/>
            <person name="Ohm R.A."/>
            <person name="Bhattacharya S.S."/>
            <person name="Shirouzu T."/>
            <person name="Yoshinaga Y."/>
            <person name="Martin F.M."/>
            <person name="Grigoriev I.V."/>
            <person name="Hibbett D.S."/>
        </authorList>
    </citation>
    <scope>NUCLEOTIDE SEQUENCE [LARGE SCALE GENOMIC DNA]</scope>
    <source>
        <strain evidence="1 2">CBS 109695</strain>
    </source>
</reference>
<dbReference type="Proteomes" id="UP000076532">
    <property type="component" value="Unassembled WGS sequence"/>
</dbReference>
<accession>A0A166J346</accession>